<comment type="caution">
    <text evidence="1">The sequence shown here is derived from an EMBL/GenBank/DDBJ whole genome shotgun (WGS) entry which is preliminary data.</text>
</comment>
<accession>A0ACB8CC28</accession>
<organism evidence="1 2">
    <name type="scientific">Dermacentor silvarum</name>
    <name type="common">Tick</name>
    <dbReference type="NCBI Taxonomy" id="543639"/>
    <lineage>
        <taxon>Eukaryota</taxon>
        <taxon>Metazoa</taxon>
        <taxon>Ecdysozoa</taxon>
        <taxon>Arthropoda</taxon>
        <taxon>Chelicerata</taxon>
        <taxon>Arachnida</taxon>
        <taxon>Acari</taxon>
        <taxon>Parasitiformes</taxon>
        <taxon>Ixodida</taxon>
        <taxon>Ixodoidea</taxon>
        <taxon>Ixodidae</taxon>
        <taxon>Rhipicephalinae</taxon>
        <taxon>Dermacentor</taxon>
    </lineage>
</organism>
<dbReference type="Proteomes" id="UP000821865">
    <property type="component" value="Chromosome 8"/>
</dbReference>
<sequence length="122" mass="13473">MLVGPAWENHAAVISGPVSLWDVLALAQNGIPRGNDAVEAWHRRWDILVGEHHVSVFRLITTMKREQASVEDDIEGAVRGQPRCSLSQKQKLSENRLAAALGNRVNVDIQSFLREIAANLSV</sequence>
<evidence type="ECO:0000313" key="1">
    <source>
        <dbReference type="EMBL" id="KAH7938472.1"/>
    </source>
</evidence>
<dbReference type="EMBL" id="CM023477">
    <property type="protein sequence ID" value="KAH7938472.1"/>
    <property type="molecule type" value="Genomic_DNA"/>
</dbReference>
<reference evidence="1" key="1">
    <citation type="submission" date="2020-05" db="EMBL/GenBank/DDBJ databases">
        <title>Large-scale comparative analyses of tick genomes elucidate their genetic diversity and vector capacities.</title>
        <authorList>
            <person name="Jia N."/>
            <person name="Wang J."/>
            <person name="Shi W."/>
            <person name="Du L."/>
            <person name="Sun Y."/>
            <person name="Zhan W."/>
            <person name="Jiang J."/>
            <person name="Wang Q."/>
            <person name="Zhang B."/>
            <person name="Ji P."/>
            <person name="Sakyi L.B."/>
            <person name="Cui X."/>
            <person name="Yuan T."/>
            <person name="Jiang B."/>
            <person name="Yang W."/>
            <person name="Lam T.T.-Y."/>
            <person name="Chang Q."/>
            <person name="Ding S."/>
            <person name="Wang X."/>
            <person name="Zhu J."/>
            <person name="Ruan X."/>
            <person name="Zhao L."/>
            <person name="Wei J."/>
            <person name="Que T."/>
            <person name="Du C."/>
            <person name="Cheng J."/>
            <person name="Dai P."/>
            <person name="Han X."/>
            <person name="Huang E."/>
            <person name="Gao Y."/>
            <person name="Liu J."/>
            <person name="Shao H."/>
            <person name="Ye R."/>
            <person name="Li L."/>
            <person name="Wei W."/>
            <person name="Wang X."/>
            <person name="Wang C."/>
            <person name="Yang T."/>
            <person name="Huo Q."/>
            <person name="Li W."/>
            <person name="Guo W."/>
            <person name="Chen H."/>
            <person name="Zhou L."/>
            <person name="Ni X."/>
            <person name="Tian J."/>
            <person name="Zhou Y."/>
            <person name="Sheng Y."/>
            <person name="Liu T."/>
            <person name="Pan Y."/>
            <person name="Xia L."/>
            <person name="Li J."/>
            <person name="Zhao F."/>
            <person name="Cao W."/>
        </authorList>
    </citation>
    <scope>NUCLEOTIDE SEQUENCE</scope>
    <source>
        <strain evidence="1">Dsil-2018</strain>
    </source>
</reference>
<proteinExistence type="predicted"/>
<gene>
    <name evidence="1" type="ORF">HPB49_024062</name>
</gene>
<evidence type="ECO:0000313" key="2">
    <source>
        <dbReference type="Proteomes" id="UP000821865"/>
    </source>
</evidence>
<protein>
    <submittedName>
        <fullName evidence="1">Uncharacterized protein</fullName>
    </submittedName>
</protein>
<keyword evidence="2" id="KW-1185">Reference proteome</keyword>
<name>A0ACB8CC28_DERSI</name>